<feature type="coiled-coil region" evidence="1">
    <location>
        <begin position="244"/>
        <end position="327"/>
    </location>
</feature>
<evidence type="ECO:0000256" key="1">
    <source>
        <dbReference type="SAM" id="Coils"/>
    </source>
</evidence>
<organism evidence="3 4">
    <name type="scientific">Armillaria solidipes</name>
    <dbReference type="NCBI Taxonomy" id="1076256"/>
    <lineage>
        <taxon>Eukaryota</taxon>
        <taxon>Fungi</taxon>
        <taxon>Dikarya</taxon>
        <taxon>Basidiomycota</taxon>
        <taxon>Agaricomycotina</taxon>
        <taxon>Agaricomycetes</taxon>
        <taxon>Agaricomycetidae</taxon>
        <taxon>Agaricales</taxon>
        <taxon>Marasmiineae</taxon>
        <taxon>Physalacriaceae</taxon>
        <taxon>Armillaria</taxon>
    </lineage>
</organism>
<keyword evidence="1" id="KW-0175">Coiled coil</keyword>
<proteinExistence type="predicted"/>
<gene>
    <name evidence="3" type="ORF">ARMSODRAFT_1030170</name>
</gene>
<dbReference type="STRING" id="1076256.A0A2H3C8T6"/>
<accession>A0A2H3C8T6</accession>
<dbReference type="EMBL" id="KZ293415">
    <property type="protein sequence ID" value="PBK78290.1"/>
    <property type="molecule type" value="Genomic_DNA"/>
</dbReference>
<evidence type="ECO:0000313" key="3">
    <source>
        <dbReference type="EMBL" id="PBK78290.1"/>
    </source>
</evidence>
<name>A0A2H3C8T6_9AGAR</name>
<reference evidence="4" key="1">
    <citation type="journal article" date="2017" name="Nat. Ecol. Evol.">
        <title>Genome expansion and lineage-specific genetic innovations in the forest pathogenic fungi Armillaria.</title>
        <authorList>
            <person name="Sipos G."/>
            <person name="Prasanna A.N."/>
            <person name="Walter M.C."/>
            <person name="O'Connor E."/>
            <person name="Balint B."/>
            <person name="Krizsan K."/>
            <person name="Kiss B."/>
            <person name="Hess J."/>
            <person name="Varga T."/>
            <person name="Slot J."/>
            <person name="Riley R."/>
            <person name="Boka B."/>
            <person name="Rigling D."/>
            <person name="Barry K."/>
            <person name="Lee J."/>
            <person name="Mihaltcheva S."/>
            <person name="LaButti K."/>
            <person name="Lipzen A."/>
            <person name="Waldron R."/>
            <person name="Moloney N.M."/>
            <person name="Sperisen C."/>
            <person name="Kredics L."/>
            <person name="Vagvoelgyi C."/>
            <person name="Patrignani A."/>
            <person name="Fitzpatrick D."/>
            <person name="Nagy I."/>
            <person name="Doyle S."/>
            <person name="Anderson J.B."/>
            <person name="Grigoriev I.V."/>
            <person name="Gueldener U."/>
            <person name="Muensterkoetter M."/>
            <person name="Nagy L.G."/>
        </authorList>
    </citation>
    <scope>NUCLEOTIDE SEQUENCE [LARGE SCALE GENOMIC DNA]</scope>
    <source>
        <strain evidence="4">28-4</strain>
    </source>
</reference>
<sequence length="459" mass="52756">MSVYANRRTDRDVGLTTQVHFNHFARRIGQSRRIFSSCSGRYLHRDKNDKYKQVQDKNILLEAQIGKLRADIIDRGTNLKNQDVAFNVLQERFDNQMITLKLAKEHSGDLQVKLEGATTSARLDLVHLQEQKASLQSSIQDQKALLEKTFRDHSSHLERSLQEQRTSQERKLQDQKDVWEKFISDQQVFLDRNLEDQNAAFETAIKHLQDQKLSLKKFLTQLQTDFQVQQEATTTLRIDVAKLEERCEQQVKSEAQKLQAANKERLEALRLGQQRKDILDSLASECESAKKDAQKARSELESGLREARMLTKQTRELQDELGRLRDREVTMPNRYEAGQLSYIEKSFVQSVIQMYRATCEQDIVKKENGLRSVIVGFVIFSPRSLPWSRPLLPQPAAQPFVSASPKPFAALAAEDDDDISEEEKQPSALEIGRSSKNPGSRQEGLHWAILLTNKGRADW</sequence>
<feature type="region of interest" description="Disordered" evidence="2">
    <location>
        <begin position="412"/>
        <end position="442"/>
    </location>
</feature>
<dbReference type="AlphaFoldDB" id="A0A2H3C8T6"/>
<keyword evidence="4" id="KW-1185">Reference proteome</keyword>
<evidence type="ECO:0000313" key="4">
    <source>
        <dbReference type="Proteomes" id="UP000218334"/>
    </source>
</evidence>
<evidence type="ECO:0000256" key="2">
    <source>
        <dbReference type="SAM" id="MobiDB-lite"/>
    </source>
</evidence>
<protein>
    <submittedName>
        <fullName evidence="3">Uncharacterized protein</fullName>
    </submittedName>
</protein>
<dbReference type="Proteomes" id="UP000218334">
    <property type="component" value="Unassembled WGS sequence"/>
</dbReference>